<reference evidence="9 10" key="1">
    <citation type="submission" date="2019-09" db="EMBL/GenBank/DDBJ databases">
        <authorList>
            <person name="Chandra G."/>
            <person name="Truman W A."/>
        </authorList>
    </citation>
    <scope>NUCLEOTIDE SEQUENCE [LARGE SCALE GENOMIC DNA]</scope>
    <source>
        <strain evidence="9">PS662</strain>
    </source>
</reference>
<organism evidence="9 10">
    <name type="scientific">Pseudomonas fluorescens</name>
    <dbReference type="NCBI Taxonomy" id="294"/>
    <lineage>
        <taxon>Bacteria</taxon>
        <taxon>Pseudomonadati</taxon>
        <taxon>Pseudomonadota</taxon>
        <taxon>Gammaproteobacteria</taxon>
        <taxon>Pseudomonadales</taxon>
        <taxon>Pseudomonadaceae</taxon>
        <taxon>Pseudomonas</taxon>
    </lineage>
</organism>
<dbReference type="PANTHER" id="PTHR34979">
    <property type="entry name" value="INNER MEMBRANE PROTEIN YGAZ"/>
    <property type="match status" value="1"/>
</dbReference>
<dbReference type="RefSeq" id="WP_150711223.1">
    <property type="nucleotide sequence ID" value="NZ_CABVHK010000007.1"/>
</dbReference>
<evidence type="ECO:0000256" key="5">
    <source>
        <dbReference type="ARBA" id="ARBA00022692"/>
    </source>
</evidence>
<keyword evidence="5 8" id="KW-0812">Transmembrane</keyword>
<comment type="subcellular location">
    <subcellularLocation>
        <location evidence="1">Cell membrane</location>
        <topology evidence="1">Multi-pass membrane protein</topology>
    </subcellularLocation>
</comment>
<dbReference type="OrthoDB" id="9803444at2"/>
<evidence type="ECO:0008006" key="11">
    <source>
        <dbReference type="Google" id="ProtNLM"/>
    </source>
</evidence>
<dbReference type="Proteomes" id="UP000326953">
    <property type="component" value="Unassembled WGS sequence"/>
</dbReference>
<dbReference type="GO" id="GO:0005886">
    <property type="term" value="C:plasma membrane"/>
    <property type="evidence" value="ECO:0007669"/>
    <property type="project" value="UniProtKB-SubCell"/>
</dbReference>
<dbReference type="GO" id="GO:1903785">
    <property type="term" value="P:L-valine transmembrane transport"/>
    <property type="evidence" value="ECO:0007669"/>
    <property type="project" value="TreeGrafter"/>
</dbReference>
<evidence type="ECO:0000256" key="2">
    <source>
        <dbReference type="ARBA" id="ARBA00010735"/>
    </source>
</evidence>
<feature type="transmembrane region" description="Helical" evidence="8">
    <location>
        <begin position="75"/>
        <end position="99"/>
    </location>
</feature>
<dbReference type="AlphaFoldDB" id="A0A5E6SZ73"/>
<proteinExistence type="inferred from homology"/>
<evidence type="ECO:0000256" key="6">
    <source>
        <dbReference type="ARBA" id="ARBA00022989"/>
    </source>
</evidence>
<protein>
    <recommendedName>
        <fullName evidence="11">Branched-chain amino acid ABC transporter permease</fullName>
    </recommendedName>
</protein>
<feature type="transmembrane region" description="Helical" evidence="8">
    <location>
        <begin position="136"/>
        <end position="160"/>
    </location>
</feature>
<evidence type="ECO:0000256" key="1">
    <source>
        <dbReference type="ARBA" id="ARBA00004651"/>
    </source>
</evidence>
<keyword evidence="7 8" id="KW-0472">Membrane</keyword>
<keyword evidence="4" id="KW-1003">Cell membrane</keyword>
<evidence type="ECO:0000256" key="7">
    <source>
        <dbReference type="ARBA" id="ARBA00023136"/>
    </source>
</evidence>
<gene>
    <name evidence="9" type="ORF">PS662_02469</name>
</gene>
<evidence type="ECO:0000256" key="3">
    <source>
        <dbReference type="ARBA" id="ARBA00022448"/>
    </source>
</evidence>
<feature type="transmembrane region" description="Helical" evidence="8">
    <location>
        <begin position="48"/>
        <end position="68"/>
    </location>
</feature>
<feature type="transmembrane region" description="Helical" evidence="8">
    <location>
        <begin position="105"/>
        <end position="124"/>
    </location>
</feature>
<dbReference type="PANTHER" id="PTHR34979:SF1">
    <property type="entry name" value="INNER MEMBRANE PROTEIN YGAZ"/>
    <property type="match status" value="1"/>
</dbReference>
<dbReference type="EMBL" id="CABVHK010000007">
    <property type="protein sequence ID" value="VVM83893.1"/>
    <property type="molecule type" value="Genomic_DNA"/>
</dbReference>
<dbReference type="Pfam" id="PF03591">
    <property type="entry name" value="AzlC"/>
    <property type="match status" value="1"/>
</dbReference>
<accession>A0A5E6SZ73</accession>
<evidence type="ECO:0000313" key="10">
    <source>
        <dbReference type="Proteomes" id="UP000326953"/>
    </source>
</evidence>
<evidence type="ECO:0000256" key="4">
    <source>
        <dbReference type="ARBA" id="ARBA00022475"/>
    </source>
</evidence>
<evidence type="ECO:0000313" key="9">
    <source>
        <dbReference type="EMBL" id="VVM83893.1"/>
    </source>
</evidence>
<evidence type="ECO:0000256" key="8">
    <source>
        <dbReference type="SAM" id="Phobius"/>
    </source>
</evidence>
<keyword evidence="6 8" id="KW-1133">Transmembrane helix</keyword>
<name>A0A5E6SZ73_PSEFL</name>
<dbReference type="InterPro" id="IPR011606">
    <property type="entry name" value="Brnchd-chn_aa_trnsp_permease"/>
</dbReference>
<feature type="transmembrane region" description="Helical" evidence="8">
    <location>
        <begin position="213"/>
        <end position="229"/>
    </location>
</feature>
<sequence>MVAAHAPAQSSSACVFKEGARDAITFGVAFIFLYLSIGILSASQSLTLSQALATTLLIFSTPLQFLIVQNHHDGWMLLPIIMALNARFVLLSATLAPYIRNTSTMTTMASLILITPSIFTGCVTRFKRRTDHPFSYLIGLGLPIFGVSVICTYIGFVAGAELTSPIIYAAMTLLLPLQFTALAGKHWPHHAEVSSYWLGFVGAPFLVYLFKDYSLLCTPFLIGGLIVLIENNYKKREMVDS</sequence>
<keyword evidence="3" id="KW-0813">Transport</keyword>
<comment type="similarity">
    <text evidence="2">Belongs to the AzlC family.</text>
</comment>
<feature type="transmembrane region" description="Helical" evidence="8">
    <location>
        <begin position="23"/>
        <end position="42"/>
    </location>
</feature>